<name>A0A9N9AM58_9GLOM</name>
<sequence length="118" mass="13958">MVNLKVPKREIYWIVRKPDFWVLLKIDDDDTEREFIFGEIKPPHCSNTINKSIIKLTEFMKGSLDFIIHIYSYVVGLETYGILIYDLLKQRIIDLETDNVRLKQIIEQNAKCNVRVEG</sequence>
<comment type="caution">
    <text evidence="1">The sequence shown here is derived from an EMBL/GenBank/DDBJ whole genome shotgun (WGS) entry which is preliminary data.</text>
</comment>
<accession>A0A9N9AM58</accession>
<dbReference type="Proteomes" id="UP000789706">
    <property type="component" value="Unassembled WGS sequence"/>
</dbReference>
<protein>
    <submittedName>
        <fullName evidence="1">4569_t:CDS:1</fullName>
    </submittedName>
</protein>
<dbReference type="OrthoDB" id="2372095at2759"/>
<evidence type="ECO:0000313" key="2">
    <source>
        <dbReference type="Proteomes" id="UP000789706"/>
    </source>
</evidence>
<reference evidence="1" key="1">
    <citation type="submission" date="2021-06" db="EMBL/GenBank/DDBJ databases">
        <authorList>
            <person name="Kallberg Y."/>
            <person name="Tangrot J."/>
            <person name="Rosling A."/>
        </authorList>
    </citation>
    <scope>NUCLEOTIDE SEQUENCE</scope>
    <source>
        <strain evidence="1">AZ414A</strain>
    </source>
</reference>
<organism evidence="1 2">
    <name type="scientific">Diversispora eburnea</name>
    <dbReference type="NCBI Taxonomy" id="1213867"/>
    <lineage>
        <taxon>Eukaryota</taxon>
        <taxon>Fungi</taxon>
        <taxon>Fungi incertae sedis</taxon>
        <taxon>Mucoromycota</taxon>
        <taxon>Glomeromycotina</taxon>
        <taxon>Glomeromycetes</taxon>
        <taxon>Diversisporales</taxon>
        <taxon>Diversisporaceae</taxon>
        <taxon>Diversispora</taxon>
    </lineage>
</organism>
<proteinExistence type="predicted"/>
<evidence type="ECO:0000313" key="1">
    <source>
        <dbReference type="EMBL" id="CAG8535554.1"/>
    </source>
</evidence>
<keyword evidence="2" id="KW-1185">Reference proteome</keyword>
<gene>
    <name evidence="1" type="ORF">DEBURN_LOCUS6354</name>
</gene>
<dbReference type="AlphaFoldDB" id="A0A9N9AM58"/>
<dbReference type="EMBL" id="CAJVPK010000643">
    <property type="protein sequence ID" value="CAG8535554.1"/>
    <property type="molecule type" value="Genomic_DNA"/>
</dbReference>